<keyword evidence="24" id="KW-1185">Reference proteome</keyword>
<feature type="disulfide bond" evidence="18">
    <location>
        <begin position="736"/>
        <end position="791"/>
    </location>
</feature>
<dbReference type="InterPro" id="IPR001320">
    <property type="entry name" value="Iontro_rcpt_C"/>
</dbReference>
<evidence type="ECO:0008006" key="25">
    <source>
        <dbReference type="Google" id="ProtNLM"/>
    </source>
</evidence>
<evidence type="ECO:0000259" key="22">
    <source>
        <dbReference type="SMART" id="SM00918"/>
    </source>
</evidence>
<keyword evidence="6 19" id="KW-1133">Transmembrane helix</keyword>
<dbReference type="Gene3D" id="3.40.190.10">
    <property type="entry name" value="Periplasmic binding protein-like II"/>
    <property type="match status" value="3"/>
</dbReference>
<dbReference type="InterPro" id="IPR001828">
    <property type="entry name" value="ANF_lig-bd_rcpt"/>
</dbReference>
<evidence type="ECO:0000256" key="10">
    <source>
        <dbReference type="ARBA" id="ARBA00023170"/>
    </source>
</evidence>
<dbReference type="GO" id="GO:0038023">
    <property type="term" value="F:signaling receptor activity"/>
    <property type="evidence" value="ECO:0007669"/>
    <property type="project" value="InterPro"/>
</dbReference>
<keyword evidence="14" id="KW-0407">Ion channel</keyword>
<evidence type="ECO:0000256" key="4">
    <source>
        <dbReference type="ARBA" id="ARBA00022692"/>
    </source>
</evidence>
<evidence type="ECO:0000256" key="11">
    <source>
        <dbReference type="ARBA" id="ARBA00023180"/>
    </source>
</evidence>
<evidence type="ECO:0000256" key="16">
    <source>
        <dbReference type="PIRSR" id="PIRSR601508-1"/>
    </source>
</evidence>
<feature type="transmembrane region" description="Helical" evidence="19">
    <location>
        <begin position="548"/>
        <end position="565"/>
    </location>
</feature>
<protein>
    <recommendedName>
        <fullName evidence="25">Ionotropic glutamate receptor C-terminal domain-containing protein</fullName>
    </recommendedName>
</protein>
<feature type="domain" description="Ionotropic glutamate receptor C-terminal" evidence="21">
    <location>
        <begin position="415"/>
        <end position="787"/>
    </location>
</feature>
<keyword evidence="8" id="KW-0406">Ion transport</keyword>
<accession>A0A158NUD0</accession>
<evidence type="ECO:0000256" key="6">
    <source>
        <dbReference type="ARBA" id="ARBA00022989"/>
    </source>
</evidence>
<dbReference type="Pfam" id="PF01094">
    <property type="entry name" value="ANF_receptor"/>
    <property type="match status" value="1"/>
</dbReference>
<feature type="disulfide bond" evidence="18">
    <location>
        <begin position="83"/>
        <end position="324"/>
    </location>
</feature>
<dbReference type="Gene3D" id="3.40.50.2300">
    <property type="match status" value="2"/>
</dbReference>
<keyword evidence="13" id="KW-1071">Ligand-gated ion channel</keyword>
<feature type="binding site" evidence="16">
    <location>
        <position position="674"/>
    </location>
    <ligand>
        <name>L-glutamate</name>
        <dbReference type="ChEBI" id="CHEBI:29985"/>
    </ligand>
</feature>
<evidence type="ECO:0000256" key="18">
    <source>
        <dbReference type="PIRSR" id="PIRSR601508-3"/>
    </source>
</evidence>
<dbReference type="AlphaFoldDB" id="A0A158NUD0"/>
<reference evidence="23" key="2">
    <citation type="submission" date="2016-04" db="UniProtKB">
        <authorList>
            <consortium name="EnsemblMetazoa"/>
        </authorList>
    </citation>
    <scope>IDENTIFICATION</scope>
</reference>
<feature type="binding site" evidence="16">
    <location>
        <position position="724"/>
    </location>
    <ligand>
        <name>L-glutamate</name>
        <dbReference type="ChEBI" id="CHEBI:29985"/>
    </ligand>
</feature>
<feature type="domain" description="Ionotropic glutamate receptor L-glutamate and glycine-binding" evidence="22">
    <location>
        <begin position="423"/>
        <end position="492"/>
    </location>
</feature>
<dbReference type="InterPro" id="IPR001508">
    <property type="entry name" value="Iono_Glu_rcpt_met"/>
</dbReference>
<dbReference type="Pfam" id="PF10613">
    <property type="entry name" value="Lig_chan-Glu_bd"/>
    <property type="match status" value="1"/>
</dbReference>
<keyword evidence="9 19" id="KW-0472">Membrane</keyword>
<dbReference type="SUPFAM" id="SSF53850">
    <property type="entry name" value="Periplasmic binding protein-like II"/>
    <property type="match status" value="1"/>
</dbReference>
<dbReference type="PRINTS" id="PR00177">
    <property type="entry name" value="NMDARECEPTOR"/>
</dbReference>
<keyword evidence="18" id="KW-1015">Disulfide bond</keyword>
<feature type="signal peptide" evidence="20">
    <location>
        <begin position="1"/>
        <end position="22"/>
    </location>
</feature>
<evidence type="ECO:0000256" key="19">
    <source>
        <dbReference type="SAM" id="Phobius"/>
    </source>
</evidence>
<keyword evidence="2" id="KW-0813">Transport</keyword>
<comment type="subcellular location">
    <subcellularLocation>
        <location evidence="15">Postsynaptic cell membrane</location>
        <topology evidence="15">Multi-pass membrane protein</topology>
    </subcellularLocation>
</comment>
<dbReference type="EnsemblMetazoa" id="XM_012205748.1">
    <property type="protein sequence ID" value="XP_012061138.1"/>
    <property type="gene ID" value="LOC105624384"/>
</dbReference>
<keyword evidence="4 19" id="KW-0812">Transmembrane</keyword>
<keyword evidence="12" id="KW-0628">Postsynaptic cell membrane</keyword>
<feature type="transmembrane region" description="Helical" evidence="19">
    <location>
        <begin position="623"/>
        <end position="643"/>
    </location>
</feature>
<feature type="site" description="Crucial to convey clamshell closure to channel opening" evidence="17">
    <location>
        <position position="652"/>
    </location>
</feature>
<evidence type="ECO:0000256" key="2">
    <source>
        <dbReference type="ARBA" id="ARBA00022448"/>
    </source>
</evidence>
<evidence type="ECO:0000256" key="8">
    <source>
        <dbReference type="ARBA" id="ARBA00023065"/>
    </source>
</evidence>
<dbReference type="InParanoid" id="A0A158NUD0"/>
<comment type="similarity">
    <text evidence="1">Belongs to the glutamate-gated ion channel (TC 1.A.10.1) family.</text>
</comment>
<dbReference type="eggNOG" id="KOG1052">
    <property type="taxonomic scope" value="Eukaryota"/>
</dbReference>
<dbReference type="SMART" id="SM00079">
    <property type="entry name" value="PBPe"/>
    <property type="match status" value="1"/>
</dbReference>
<reference evidence="24" key="1">
    <citation type="journal article" date="2011" name="PLoS Genet.">
        <title>The genome sequence of the leaf-cutter ant Atta cephalotes reveals insights into its obligate symbiotic lifestyle.</title>
        <authorList>
            <person name="Suen G."/>
            <person name="Teiling C."/>
            <person name="Li L."/>
            <person name="Holt C."/>
            <person name="Abouheif E."/>
            <person name="Bornberg-Bauer E."/>
            <person name="Bouffard P."/>
            <person name="Caldera E.J."/>
            <person name="Cash E."/>
            <person name="Cavanaugh A."/>
            <person name="Denas O."/>
            <person name="Elhaik E."/>
            <person name="Fave M.J."/>
            <person name="Gadau J."/>
            <person name="Gibson J.D."/>
            <person name="Graur D."/>
            <person name="Grubbs K.J."/>
            <person name="Hagen D.E."/>
            <person name="Harkins T.T."/>
            <person name="Helmkampf M."/>
            <person name="Hu H."/>
            <person name="Johnson B.R."/>
            <person name="Kim J."/>
            <person name="Marsh S.E."/>
            <person name="Moeller J.A."/>
            <person name="Munoz-Torres M.C."/>
            <person name="Murphy M.C."/>
            <person name="Naughton M.C."/>
            <person name="Nigam S."/>
            <person name="Overson R."/>
            <person name="Rajakumar R."/>
            <person name="Reese J.T."/>
            <person name="Scott J.J."/>
            <person name="Smith C.R."/>
            <person name="Tao S."/>
            <person name="Tsutsui N.D."/>
            <person name="Viljakainen L."/>
            <person name="Wissler L."/>
            <person name="Yandell M.D."/>
            <person name="Zimmer F."/>
            <person name="Taylor J."/>
            <person name="Slater S.C."/>
            <person name="Clifton S.W."/>
            <person name="Warren W.C."/>
            <person name="Elsik C.G."/>
            <person name="Smith C.D."/>
            <person name="Weinstock G.M."/>
            <person name="Gerardo N.M."/>
            <person name="Currie C.R."/>
        </authorList>
    </citation>
    <scope>NUCLEOTIDE SEQUENCE [LARGE SCALE GENOMIC DNA]</scope>
</reference>
<dbReference type="PANTHER" id="PTHR18966">
    <property type="entry name" value="IONOTROPIC GLUTAMATE RECEPTOR"/>
    <property type="match status" value="1"/>
</dbReference>
<evidence type="ECO:0000256" key="12">
    <source>
        <dbReference type="ARBA" id="ARBA00023257"/>
    </source>
</evidence>
<dbReference type="SMART" id="SM00918">
    <property type="entry name" value="Lig_chan-Glu_bd"/>
    <property type="match status" value="1"/>
</dbReference>
<evidence type="ECO:0000313" key="24">
    <source>
        <dbReference type="Proteomes" id="UP000005205"/>
    </source>
</evidence>
<gene>
    <name evidence="23" type="primary">105624384</name>
</gene>
<organism evidence="23 24">
    <name type="scientific">Atta cephalotes</name>
    <name type="common">Leafcutter ant</name>
    <dbReference type="NCBI Taxonomy" id="12957"/>
    <lineage>
        <taxon>Eukaryota</taxon>
        <taxon>Metazoa</taxon>
        <taxon>Ecdysozoa</taxon>
        <taxon>Arthropoda</taxon>
        <taxon>Hexapoda</taxon>
        <taxon>Insecta</taxon>
        <taxon>Pterygota</taxon>
        <taxon>Neoptera</taxon>
        <taxon>Endopterygota</taxon>
        <taxon>Hymenoptera</taxon>
        <taxon>Apocrita</taxon>
        <taxon>Aculeata</taxon>
        <taxon>Formicoidea</taxon>
        <taxon>Formicidae</taxon>
        <taxon>Myrmicinae</taxon>
        <taxon>Atta</taxon>
    </lineage>
</organism>
<keyword evidence="10" id="KW-0675">Receptor</keyword>
<keyword evidence="7" id="KW-0770">Synapse</keyword>
<dbReference type="InterPro" id="IPR015683">
    <property type="entry name" value="Ionotropic_Glu_rcpt"/>
</dbReference>
<dbReference type="GO" id="GO:0015276">
    <property type="term" value="F:ligand-gated monoatomic ion channel activity"/>
    <property type="evidence" value="ECO:0007669"/>
    <property type="project" value="InterPro"/>
</dbReference>
<dbReference type="InterPro" id="IPR028082">
    <property type="entry name" value="Peripla_BP_I"/>
</dbReference>
<dbReference type="OrthoDB" id="5984008at2759"/>
<dbReference type="SUPFAM" id="SSF53822">
    <property type="entry name" value="Periplasmic binding protein-like I"/>
    <property type="match status" value="1"/>
</dbReference>
<keyword evidence="11" id="KW-0325">Glycoprotein</keyword>
<evidence type="ECO:0000256" key="3">
    <source>
        <dbReference type="ARBA" id="ARBA00022475"/>
    </source>
</evidence>
<feature type="transmembrane region" description="Helical" evidence="19">
    <location>
        <begin position="806"/>
        <end position="830"/>
    </location>
</feature>
<dbReference type="EMBL" id="ADTU01026377">
    <property type="status" value="NOT_ANNOTATED_CDS"/>
    <property type="molecule type" value="Genomic_DNA"/>
</dbReference>
<dbReference type="Pfam" id="PF00060">
    <property type="entry name" value="Lig_chan"/>
    <property type="match status" value="1"/>
</dbReference>
<evidence type="ECO:0000256" key="5">
    <source>
        <dbReference type="ARBA" id="ARBA00022729"/>
    </source>
</evidence>
<name>A0A158NUD0_ATTCE</name>
<evidence type="ECO:0000256" key="9">
    <source>
        <dbReference type="ARBA" id="ARBA00023136"/>
    </source>
</evidence>
<dbReference type="GO" id="GO:0045211">
    <property type="term" value="C:postsynaptic membrane"/>
    <property type="evidence" value="ECO:0007669"/>
    <property type="project" value="UniProtKB-SubCell"/>
</dbReference>
<dbReference type="Proteomes" id="UP000005205">
    <property type="component" value="Unassembled WGS sequence"/>
</dbReference>
<evidence type="ECO:0000313" key="23">
    <source>
        <dbReference type="EnsemblMetazoa" id="XP_012061138.1"/>
    </source>
</evidence>
<dbReference type="FunFam" id="1.10.287.70:FF:000143">
    <property type="entry name" value="Probable glutamate receptor"/>
    <property type="match status" value="1"/>
</dbReference>
<evidence type="ECO:0000256" key="13">
    <source>
        <dbReference type="ARBA" id="ARBA00023286"/>
    </source>
</evidence>
<evidence type="ECO:0000256" key="17">
    <source>
        <dbReference type="PIRSR" id="PIRSR601508-2"/>
    </source>
</evidence>
<keyword evidence="5 20" id="KW-0732">Signal</keyword>
<dbReference type="FunFam" id="3.40.190.10:FF:000060">
    <property type="entry name" value="Glutamate receptor ionotropic, kainate 1"/>
    <property type="match status" value="1"/>
</dbReference>
<sequence>MYSRQCLFSIALVLLVTTRIHGQMRPIKIGAIFHKGEEYLQSVFSKAISDTKNENHESVFELVAVTKYIEGRTDSFMTAIAACKLLEEGVAAIFGPSSRYTSGIVASIAARFDIPHIEYVWRESEGKENQKKSSSMTINIFPASEQVSQAIADIIDSMNWQKFAAIYETDEGLSRLQKTLILKGDNNDPIIHTAWKLEKGPDYRSMLREIRYLSVRNIIIDVKPENIMKVLYQAKEVSLLEDYSDFIITYLESSILPISDILSGTFKITGLSIRENDDIKGIDSLDSAILYDAVFLLHTALETLNARNIENEVDMSIDSIPLSCTNSTRKYQVGSNITSIMREISKRGKITGIMYIDEYGRRRDFNVKILNFRQSNKDIQILGYWDTFKGLHISHIRKKEDIYLYKRFMEEKIFKISVRESKPYIMEVIDGSTRGVLIGQKRYEGYCIDLINKIEKFLHFKGVVFEIVADNKQGNYDPQTKTWNGLISSILNHEADLAISDLMMTSHRKTVVDFSVPFMSTGTSIVFSKPEKQTSPFFPVLVPFSKEVWLYMAIASFLVSIMLFLQARMTSEWKNPHHLRNADSEENNFNLKNSFYFTISSFMQGGSNILLKTSSMRMLASIWWLFTLIMYSFYTAYLTAVFLTADKIGIPIKGIEDLARQTKIKYGALEGGETATFFKNSNHSTYKQMWAVMVNSRPSVFASSYEEGIDRVIKSKRRYAFLMESGAIEYYTARKCDIIKIGNVIGNRGYAIVMPRNSPYRIYIDHAILTLIENGVMEDLKKKWWQERGLCNQDEIKVDELGMTGLGGVFFVLICGCSASFFIVICEFLWNVHKVAETEKITLWKVLVAELKFTVNIFAIRKPVKIIKRSNSNISSKEDGLHRAASTA</sequence>
<evidence type="ECO:0000256" key="1">
    <source>
        <dbReference type="ARBA" id="ARBA00008685"/>
    </source>
</evidence>
<evidence type="ECO:0000256" key="15">
    <source>
        <dbReference type="ARBA" id="ARBA00034104"/>
    </source>
</evidence>
<evidence type="ECO:0000259" key="21">
    <source>
        <dbReference type="SMART" id="SM00079"/>
    </source>
</evidence>
<dbReference type="KEGG" id="acep:105624384"/>
<evidence type="ECO:0000256" key="20">
    <source>
        <dbReference type="SAM" id="SignalP"/>
    </source>
</evidence>
<feature type="binding site" evidence="16">
    <location>
        <position position="508"/>
    </location>
    <ligand>
        <name>L-glutamate</name>
        <dbReference type="ChEBI" id="CHEBI:29985"/>
    </ligand>
</feature>
<dbReference type="CDD" id="cd13714">
    <property type="entry name" value="PBP2_iGluR_Kainate"/>
    <property type="match status" value="1"/>
</dbReference>
<dbReference type="InterPro" id="IPR019594">
    <property type="entry name" value="Glu/Gly-bd"/>
</dbReference>
<feature type="chain" id="PRO_5007629599" description="Ionotropic glutamate receptor C-terminal domain-containing protein" evidence="20">
    <location>
        <begin position="23"/>
        <end position="888"/>
    </location>
</feature>
<keyword evidence="3" id="KW-1003">Cell membrane</keyword>
<evidence type="ECO:0000256" key="7">
    <source>
        <dbReference type="ARBA" id="ARBA00023018"/>
    </source>
</evidence>
<feature type="site" description="Interaction with the cone snail toxin Con-ikot-ikot" evidence="17">
    <location>
        <position position="679"/>
    </location>
</feature>
<evidence type="ECO:0000256" key="14">
    <source>
        <dbReference type="ARBA" id="ARBA00023303"/>
    </source>
</evidence>
<proteinExistence type="inferred from homology"/>